<keyword evidence="3" id="KW-1185">Reference proteome</keyword>
<name>C4YL14_CANAW</name>
<evidence type="ECO:0000313" key="2">
    <source>
        <dbReference type="EMBL" id="EEQ43295.1"/>
    </source>
</evidence>
<feature type="compositionally biased region" description="Basic and acidic residues" evidence="1">
    <location>
        <begin position="113"/>
        <end position="122"/>
    </location>
</feature>
<reference evidence="2 3" key="1">
    <citation type="journal article" date="2009" name="Nature">
        <title>Evolution of pathogenicity and sexual reproduction in eight Candida genomes.</title>
        <authorList>
            <person name="Butler G."/>
            <person name="Rasmussen M.D."/>
            <person name="Lin M.F."/>
            <person name="Santos M.A."/>
            <person name="Sakthikumar S."/>
            <person name="Munro C.A."/>
            <person name="Rheinbay E."/>
            <person name="Grabherr M."/>
            <person name="Forche A."/>
            <person name="Reedy J.L."/>
            <person name="Agrafioti I."/>
            <person name="Arnaud M.B."/>
            <person name="Bates S."/>
            <person name="Brown A.J."/>
            <person name="Brunke S."/>
            <person name="Costanzo M.C."/>
            <person name="Fitzpatrick D.A."/>
            <person name="de Groot P.W."/>
            <person name="Harris D."/>
            <person name="Hoyer L.L."/>
            <person name="Hube B."/>
            <person name="Klis F.M."/>
            <person name="Kodira C."/>
            <person name="Lennard N."/>
            <person name="Logue M.E."/>
            <person name="Martin R."/>
            <person name="Neiman A.M."/>
            <person name="Nikolaou E."/>
            <person name="Quail M.A."/>
            <person name="Quinn J."/>
            <person name="Santos M.C."/>
            <person name="Schmitzberger F.F."/>
            <person name="Sherlock G."/>
            <person name="Shah P."/>
            <person name="Silverstein K.A."/>
            <person name="Skrzypek M.S."/>
            <person name="Soll D."/>
            <person name="Staggs R."/>
            <person name="Stansfield I."/>
            <person name="Stumpf M.P."/>
            <person name="Sudbery P.E."/>
            <person name="Srikantha T."/>
            <person name="Zeng Q."/>
            <person name="Berman J."/>
            <person name="Berriman M."/>
            <person name="Heitman J."/>
            <person name="Gow N.A."/>
            <person name="Lorenz M.C."/>
            <person name="Birren B.W."/>
            <person name="Kellis M."/>
            <person name="Cuomo C.A."/>
        </authorList>
    </citation>
    <scope>NUCLEOTIDE SEQUENCE [LARGE SCALE GENOMIC DNA]</scope>
    <source>
        <strain evidence="2 3">WO-1</strain>
    </source>
</reference>
<organism evidence="2 3">
    <name type="scientific">Candida albicans (strain WO-1)</name>
    <name type="common">Yeast</name>
    <dbReference type="NCBI Taxonomy" id="294748"/>
    <lineage>
        <taxon>Eukaryota</taxon>
        <taxon>Fungi</taxon>
        <taxon>Dikarya</taxon>
        <taxon>Ascomycota</taxon>
        <taxon>Saccharomycotina</taxon>
        <taxon>Pichiomycetes</taxon>
        <taxon>Debaryomycetaceae</taxon>
        <taxon>Candida/Lodderomyces clade</taxon>
        <taxon>Candida</taxon>
    </lineage>
</organism>
<dbReference type="HOGENOM" id="CLU_1180078_0_0_1"/>
<sequence length="235" mass="26946">MSSNRNSFDRPLNYRMSIGESRESIISPTHEGYSKFSSKTSVTHLPSLPYSQATTSPSSLQDNTEEVHGVNDDAYIEFDLSSPNPRNSTSDSFNRITPRVHTSSSISTPIQEHGSEDLVDEKPQTDECILEKPKDEDEDFFKSGSNWKSMKTISDMDYYNEKGELEFNSKSGKDFIYDKNNQFGYTKIDTEEQVNKYAALDQKTDFLFRPRGETQRNKCKVSQGRYFSRAGRFRL</sequence>
<feature type="region of interest" description="Disordered" evidence="1">
    <location>
        <begin position="18"/>
        <end position="64"/>
    </location>
</feature>
<gene>
    <name evidence="2" type="ORF">CAWG_01528</name>
</gene>
<dbReference type="AlphaFoldDB" id="C4YL14"/>
<dbReference type="PaxDb" id="5476-C4YL14"/>
<feature type="compositionally biased region" description="Polar residues" evidence="1">
    <location>
        <begin position="81"/>
        <end position="110"/>
    </location>
</feature>
<evidence type="ECO:0000256" key="1">
    <source>
        <dbReference type="SAM" id="MobiDB-lite"/>
    </source>
</evidence>
<dbReference type="EMBL" id="CM000309">
    <property type="protein sequence ID" value="EEQ43295.1"/>
    <property type="molecule type" value="Genomic_DNA"/>
</dbReference>
<dbReference type="VEuPathDB" id="FungiDB:CAWG_01528"/>
<proteinExistence type="predicted"/>
<dbReference type="Proteomes" id="UP000001429">
    <property type="component" value="Chromosome R"/>
</dbReference>
<feature type="region of interest" description="Disordered" evidence="1">
    <location>
        <begin position="79"/>
        <end position="122"/>
    </location>
</feature>
<feature type="compositionally biased region" description="Polar residues" evidence="1">
    <location>
        <begin position="35"/>
        <end position="62"/>
    </location>
</feature>
<protein>
    <submittedName>
        <fullName evidence="2">Uncharacterized protein</fullName>
    </submittedName>
</protein>
<evidence type="ECO:0000313" key="3">
    <source>
        <dbReference type="Proteomes" id="UP000001429"/>
    </source>
</evidence>
<accession>C4YL14</accession>